<dbReference type="EMBL" id="BARS01003933">
    <property type="protein sequence ID" value="GAF70368.1"/>
    <property type="molecule type" value="Genomic_DNA"/>
</dbReference>
<reference evidence="2" key="1">
    <citation type="journal article" date="2014" name="Front. Microbiol.">
        <title>High frequency of phylogenetically diverse reductive dehalogenase-homologous genes in deep subseafloor sedimentary metagenomes.</title>
        <authorList>
            <person name="Kawai M."/>
            <person name="Futagami T."/>
            <person name="Toyoda A."/>
            <person name="Takaki Y."/>
            <person name="Nishi S."/>
            <person name="Hori S."/>
            <person name="Arai W."/>
            <person name="Tsubouchi T."/>
            <person name="Morono Y."/>
            <person name="Uchiyama I."/>
            <person name="Ito T."/>
            <person name="Fujiyama A."/>
            <person name="Inagaki F."/>
            <person name="Takami H."/>
        </authorList>
    </citation>
    <scope>NUCLEOTIDE SEQUENCE</scope>
    <source>
        <strain evidence="2">Expedition CK06-06</strain>
    </source>
</reference>
<evidence type="ECO:0000313" key="2">
    <source>
        <dbReference type="EMBL" id="GAF70368.1"/>
    </source>
</evidence>
<evidence type="ECO:0000256" key="1">
    <source>
        <dbReference type="SAM" id="MobiDB-lite"/>
    </source>
</evidence>
<feature type="region of interest" description="Disordered" evidence="1">
    <location>
        <begin position="20"/>
        <end position="41"/>
    </location>
</feature>
<proteinExistence type="predicted"/>
<name>X0RNK4_9ZZZZ</name>
<dbReference type="AlphaFoldDB" id="X0RNK4"/>
<gene>
    <name evidence="2" type="ORF">S01H1_07644</name>
</gene>
<comment type="caution">
    <text evidence="2">The sequence shown here is derived from an EMBL/GenBank/DDBJ whole genome shotgun (WGS) entry which is preliminary data.</text>
</comment>
<feature type="non-terminal residue" evidence="2">
    <location>
        <position position="41"/>
    </location>
</feature>
<sequence length="41" mass="4506">MVSFVDDFEQAKDKEALLKSNDIPATLKQQEDESTGVSGYA</sequence>
<protein>
    <submittedName>
        <fullName evidence="2">Uncharacterized protein</fullName>
    </submittedName>
</protein>
<accession>X0RNK4</accession>
<organism evidence="2">
    <name type="scientific">marine sediment metagenome</name>
    <dbReference type="NCBI Taxonomy" id="412755"/>
    <lineage>
        <taxon>unclassified sequences</taxon>
        <taxon>metagenomes</taxon>
        <taxon>ecological metagenomes</taxon>
    </lineage>
</organism>